<keyword evidence="11" id="KW-1185">Reference proteome</keyword>
<evidence type="ECO:0000313" key="10">
    <source>
        <dbReference type="EMBL" id="SIQ69215.1"/>
    </source>
</evidence>
<comment type="function">
    <text evidence="5 6">Cell division inhibitor that blocks the formation of polar Z ring septums. Rapidly oscillates between the poles of the cell to destabilize FtsZ filaments that have formed before they mature into polar Z rings. Prevents FtsZ polymerization.</text>
</comment>
<evidence type="ECO:0000313" key="11">
    <source>
        <dbReference type="Proteomes" id="UP000186895"/>
    </source>
</evidence>
<evidence type="ECO:0000256" key="6">
    <source>
        <dbReference type="HAMAP-Rule" id="MF_00267"/>
    </source>
</evidence>
<accession>A0A1N6UU81</accession>
<gene>
    <name evidence="6" type="primary">minC</name>
    <name evidence="10" type="ORF">SAMN05421647_107229</name>
</gene>
<feature type="domain" description="Septum formation inhibitor MinC N-terminal" evidence="9">
    <location>
        <begin position="14"/>
        <end position="86"/>
    </location>
</feature>
<dbReference type="NCBIfam" id="TIGR01222">
    <property type="entry name" value="minC"/>
    <property type="match status" value="1"/>
</dbReference>
<dbReference type="EMBL" id="FTMN01000007">
    <property type="protein sequence ID" value="SIQ69215.1"/>
    <property type="molecule type" value="Genomic_DNA"/>
</dbReference>
<dbReference type="PANTHER" id="PTHR34108">
    <property type="entry name" value="SEPTUM SITE-DETERMINING PROTEIN MINC"/>
    <property type="match status" value="1"/>
</dbReference>
<keyword evidence="4 6" id="KW-0131">Cell cycle</keyword>
<dbReference type="RefSeq" id="WP_076464150.1">
    <property type="nucleotide sequence ID" value="NZ_FTMN01000007.1"/>
</dbReference>
<feature type="compositionally biased region" description="Low complexity" evidence="7">
    <location>
        <begin position="138"/>
        <end position="149"/>
    </location>
</feature>
<comment type="similarity">
    <text evidence="1 6">Belongs to the MinC family.</text>
</comment>
<dbReference type="Pfam" id="PF05209">
    <property type="entry name" value="MinC_N"/>
    <property type="match status" value="1"/>
</dbReference>
<dbReference type="GO" id="GO:0051302">
    <property type="term" value="P:regulation of cell division"/>
    <property type="evidence" value="ECO:0007669"/>
    <property type="project" value="InterPro"/>
</dbReference>
<sequence>MADAKHQVATDNEFQFKSTRASLNELILTCDDIQRLEPQLEAHAARVPMLFSHMPVILNLQALEETPALERVKALLDLCRRLSLVPVGLKADQNDAPELCRTLQLADFSQQRSRPQAPDVPAADAEPKAEPEPKQEPQTEQEPQPSEPVAARVVTTPVRSGQQIYARGTDLIVLSAVSAGAEIIADGHIHVYGPLRGRAMAGVNGNTDARIFCQSMEAELVSIAGYFKTSEDLHSECWQQPTQALLRGSRLDTVSL</sequence>
<reference evidence="11" key="1">
    <citation type="submission" date="2017-01" db="EMBL/GenBank/DDBJ databases">
        <authorList>
            <person name="Varghese N."/>
            <person name="Submissions S."/>
        </authorList>
    </citation>
    <scope>NUCLEOTIDE SEQUENCE [LARGE SCALE GENOMIC DNA]</scope>
    <source>
        <strain evidence="11">DSM 7027</strain>
    </source>
</reference>
<dbReference type="Gene3D" id="2.160.20.70">
    <property type="match status" value="1"/>
</dbReference>
<feature type="compositionally biased region" description="Low complexity" evidence="7">
    <location>
        <begin position="115"/>
        <end position="124"/>
    </location>
</feature>
<dbReference type="GO" id="GO:0000902">
    <property type="term" value="P:cell morphogenesis"/>
    <property type="evidence" value="ECO:0007669"/>
    <property type="project" value="InterPro"/>
</dbReference>
<evidence type="ECO:0000256" key="4">
    <source>
        <dbReference type="ARBA" id="ARBA00023306"/>
    </source>
</evidence>
<dbReference type="HAMAP" id="MF_00267">
    <property type="entry name" value="MinC"/>
    <property type="match status" value="1"/>
</dbReference>
<evidence type="ECO:0000256" key="3">
    <source>
        <dbReference type="ARBA" id="ARBA00023210"/>
    </source>
</evidence>
<evidence type="ECO:0000256" key="1">
    <source>
        <dbReference type="ARBA" id="ARBA00006291"/>
    </source>
</evidence>
<feature type="domain" description="Septum formation inhibitor MinC C-terminal" evidence="8">
    <location>
        <begin position="153"/>
        <end position="249"/>
    </location>
</feature>
<evidence type="ECO:0000259" key="8">
    <source>
        <dbReference type="Pfam" id="PF03775"/>
    </source>
</evidence>
<dbReference type="Pfam" id="PF03775">
    <property type="entry name" value="MinC_C"/>
    <property type="match status" value="1"/>
</dbReference>
<organism evidence="10 11">
    <name type="scientific">Marinobacterium stanieri</name>
    <dbReference type="NCBI Taxonomy" id="49186"/>
    <lineage>
        <taxon>Bacteria</taxon>
        <taxon>Pseudomonadati</taxon>
        <taxon>Pseudomonadota</taxon>
        <taxon>Gammaproteobacteria</taxon>
        <taxon>Oceanospirillales</taxon>
        <taxon>Oceanospirillaceae</taxon>
        <taxon>Marinobacterium</taxon>
    </lineage>
</organism>
<dbReference type="SUPFAM" id="SSF63848">
    <property type="entry name" value="Cell-division inhibitor MinC, C-terminal domain"/>
    <property type="match status" value="1"/>
</dbReference>
<proteinExistence type="inferred from homology"/>
<dbReference type="InterPro" id="IPR005526">
    <property type="entry name" value="Septum_form_inhib_MinC_C"/>
</dbReference>
<evidence type="ECO:0000256" key="2">
    <source>
        <dbReference type="ARBA" id="ARBA00022618"/>
    </source>
</evidence>
<protein>
    <recommendedName>
        <fullName evidence="6">Probable septum site-determining protein MinC</fullName>
    </recommendedName>
</protein>
<dbReference type="InterPro" id="IPR013033">
    <property type="entry name" value="MinC"/>
</dbReference>
<dbReference type="GO" id="GO:1901891">
    <property type="term" value="P:regulation of cell septum assembly"/>
    <property type="evidence" value="ECO:0007669"/>
    <property type="project" value="InterPro"/>
</dbReference>
<dbReference type="InterPro" id="IPR007874">
    <property type="entry name" value="MinC_N"/>
</dbReference>
<dbReference type="Proteomes" id="UP000186895">
    <property type="component" value="Unassembled WGS sequence"/>
</dbReference>
<keyword evidence="3 6" id="KW-0717">Septation</keyword>
<dbReference type="InterPro" id="IPR036145">
    <property type="entry name" value="MinC_C_sf"/>
</dbReference>
<dbReference type="GO" id="GO:0000917">
    <property type="term" value="P:division septum assembly"/>
    <property type="evidence" value="ECO:0007669"/>
    <property type="project" value="UniProtKB-KW"/>
</dbReference>
<evidence type="ECO:0000259" key="9">
    <source>
        <dbReference type="Pfam" id="PF05209"/>
    </source>
</evidence>
<feature type="region of interest" description="Disordered" evidence="7">
    <location>
        <begin position="107"/>
        <end position="149"/>
    </location>
</feature>
<dbReference type="InterPro" id="IPR016098">
    <property type="entry name" value="CAP/MinC_C"/>
</dbReference>
<comment type="subunit">
    <text evidence="6">Interacts with MinD and FtsZ.</text>
</comment>
<dbReference type="eggNOG" id="COG0850">
    <property type="taxonomic scope" value="Bacteria"/>
</dbReference>
<evidence type="ECO:0000256" key="5">
    <source>
        <dbReference type="ARBA" id="ARBA00025606"/>
    </source>
</evidence>
<dbReference type="PANTHER" id="PTHR34108:SF1">
    <property type="entry name" value="SEPTUM SITE-DETERMINING PROTEIN MINC"/>
    <property type="match status" value="1"/>
</dbReference>
<dbReference type="AlphaFoldDB" id="A0A1N6UU81"/>
<name>A0A1N6UU81_9GAMM</name>
<dbReference type="STRING" id="49186.SAMN05421647_107229"/>
<evidence type="ECO:0000256" key="7">
    <source>
        <dbReference type="SAM" id="MobiDB-lite"/>
    </source>
</evidence>
<dbReference type="Gene3D" id="3.30.70.260">
    <property type="match status" value="1"/>
</dbReference>
<keyword evidence="2 6" id="KW-0132">Cell division</keyword>
<feature type="compositionally biased region" description="Basic and acidic residues" evidence="7">
    <location>
        <begin position="125"/>
        <end position="137"/>
    </location>
</feature>